<dbReference type="AlphaFoldDB" id="W1Y954"/>
<sequence>MDHDLGIETGGNEFHPAALRLYEPYAEANPRDRVLRQDLTPTGADNAPTHHPDTQEAVAELHVKPEL</sequence>
<feature type="region of interest" description="Disordered" evidence="1">
    <location>
        <begin position="37"/>
        <end position="56"/>
    </location>
</feature>
<evidence type="ECO:0000313" key="2">
    <source>
        <dbReference type="EMBL" id="ETJ38881.1"/>
    </source>
</evidence>
<reference evidence="2" key="1">
    <citation type="submission" date="2013-12" db="EMBL/GenBank/DDBJ databases">
        <title>A Varibaculum cambriense genome reconstructed from a premature infant gut community with otherwise low bacterial novelty that shifts toward anaerobic metabolism during the third week of life.</title>
        <authorList>
            <person name="Brown C.T."/>
            <person name="Sharon I."/>
            <person name="Thomas B.C."/>
            <person name="Castelle C.J."/>
            <person name="Morowitz M.J."/>
            <person name="Banfield J.F."/>
        </authorList>
    </citation>
    <scope>NUCLEOTIDE SEQUENCE</scope>
</reference>
<protein>
    <submittedName>
        <fullName evidence="2">Uncharacterized protein</fullName>
    </submittedName>
</protein>
<comment type="caution">
    <text evidence="2">The sequence shown here is derived from an EMBL/GenBank/DDBJ whole genome shotgun (WGS) entry which is preliminary data.</text>
</comment>
<proteinExistence type="predicted"/>
<evidence type="ECO:0000256" key="1">
    <source>
        <dbReference type="SAM" id="MobiDB-lite"/>
    </source>
</evidence>
<organism evidence="2">
    <name type="scientific">human gut metagenome</name>
    <dbReference type="NCBI Taxonomy" id="408170"/>
    <lineage>
        <taxon>unclassified sequences</taxon>
        <taxon>metagenomes</taxon>
        <taxon>organismal metagenomes</taxon>
    </lineage>
</organism>
<dbReference type="EMBL" id="AZMM01007102">
    <property type="protein sequence ID" value="ETJ38881.1"/>
    <property type="molecule type" value="Genomic_DNA"/>
</dbReference>
<accession>W1Y954</accession>
<name>W1Y954_9ZZZZ</name>
<feature type="non-terminal residue" evidence="2">
    <location>
        <position position="67"/>
    </location>
</feature>
<gene>
    <name evidence="2" type="ORF">Q604_UNBC07102G0001</name>
</gene>